<dbReference type="InterPro" id="IPR037185">
    <property type="entry name" value="EmrE-like"/>
</dbReference>
<dbReference type="AlphaFoldDB" id="A0A368T2S7"/>
<reference evidence="4 5" key="1">
    <citation type="submission" date="2018-04" db="EMBL/GenBank/DDBJ databases">
        <title>Novel actinobacteria from marine sediment.</title>
        <authorList>
            <person name="Ng Z.Y."/>
            <person name="Tan G.Y.A."/>
        </authorList>
    </citation>
    <scope>NUCLEOTIDE SEQUENCE [LARGE SCALE GENOMIC DNA]</scope>
    <source>
        <strain evidence="4 5">TPS81</strain>
    </source>
</reference>
<comment type="caution">
    <text evidence="4">The sequence shown here is derived from an EMBL/GenBank/DDBJ whole genome shotgun (WGS) entry which is preliminary data.</text>
</comment>
<feature type="transmembrane region" description="Helical" evidence="2">
    <location>
        <begin position="236"/>
        <end position="258"/>
    </location>
</feature>
<evidence type="ECO:0000256" key="2">
    <source>
        <dbReference type="SAM" id="Phobius"/>
    </source>
</evidence>
<evidence type="ECO:0000313" key="4">
    <source>
        <dbReference type="EMBL" id="RCV55944.1"/>
    </source>
</evidence>
<keyword evidence="2" id="KW-1133">Transmembrane helix</keyword>
<dbReference type="OrthoDB" id="68076at2"/>
<dbReference type="GO" id="GO:0016020">
    <property type="term" value="C:membrane"/>
    <property type="evidence" value="ECO:0007669"/>
    <property type="project" value="InterPro"/>
</dbReference>
<gene>
    <name evidence="4" type="ORF">DEF24_17350</name>
</gene>
<protein>
    <submittedName>
        <fullName evidence="4">Multidrug DMT transporter permease</fullName>
    </submittedName>
</protein>
<dbReference type="Pfam" id="PF00892">
    <property type="entry name" value="EamA"/>
    <property type="match status" value="1"/>
</dbReference>
<feature type="transmembrane region" description="Helical" evidence="2">
    <location>
        <begin position="146"/>
        <end position="166"/>
    </location>
</feature>
<feature type="transmembrane region" description="Helical" evidence="2">
    <location>
        <begin position="61"/>
        <end position="83"/>
    </location>
</feature>
<feature type="transmembrane region" description="Helical" evidence="2">
    <location>
        <begin position="31"/>
        <end position="49"/>
    </location>
</feature>
<evidence type="ECO:0000313" key="5">
    <source>
        <dbReference type="Proteomes" id="UP000253318"/>
    </source>
</evidence>
<name>A0A368T2S7_9ACTN</name>
<dbReference type="RefSeq" id="WP_114396839.1">
    <property type="nucleotide sequence ID" value="NZ_QEIM01000020.1"/>
</dbReference>
<feature type="transmembrane region" description="Helical" evidence="2">
    <location>
        <begin position="209"/>
        <end position="230"/>
    </location>
</feature>
<dbReference type="InterPro" id="IPR000620">
    <property type="entry name" value="EamA_dom"/>
</dbReference>
<organism evidence="4 5">
    <name type="scientific">Marinitenerispora sediminis</name>
    <dbReference type="NCBI Taxonomy" id="1931232"/>
    <lineage>
        <taxon>Bacteria</taxon>
        <taxon>Bacillati</taxon>
        <taxon>Actinomycetota</taxon>
        <taxon>Actinomycetes</taxon>
        <taxon>Streptosporangiales</taxon>
        <taxon>Nocardiopsidaceae</taxon>
        <taxon>Marinitenerispora</taxon>
    </lineage>
</organism>
<evidence type="ECO:0000259" key="3">
    <source>
        <dbReference type="Pfam" id="PF00892"/>
    </source>
</evidence>
<dbReference type="EMBL" id="QEIN01000138">
    <property type="protein sequence ID" value="RCV55944.1"/>
    <property type="molecule type" value="Genomic_DNA"/>
</dbReference>
<proteinExistence type="inferred from homology"/>
<dbReference type="Proteomes" id="UP000253318">
    <property type="component" value="Unassembled WGS sequence"/>
</dbReference>
<accession>A0A368T2S7</accession>
<dbReference type="SUPFAM" id="SSF103481">
    <property type="entry name" value="Multidrug resistance efflux transporter EmrE"/>
    <property type="match status" value="2"/>
</dbReference>
<evidence type="ECO:0000256" key="1">
    <source>
        <dbReference type="ARBA" id="ARBA00007362"/>
    </source>
</evidence>
<feature type="transmembrane region" description="Helical" evidence="2">
    <location>
        <begin position="90"/>
        <end position="111"/>
    </location>
</feature>
<feature type="transmembrane region" description="Helical" evidence="2">
    <location>
        <begin position="117"/>
        <end position="134"/>
    </location>
</feature>
<keyword evidence="2" id="KW-0472">Membrane</keyword>
<feature type="domain" description="EamA" evidence="3">
    <location>
        <begin position="155"/>
        <end position="281"/>
    </location>
</feature>
<keyword evidence="5" id="KW-1185">Reference proteome</keyword>
<feature type="transmembrane region" description="Helical" evidence="2">
    <location>
        <begin position="178"/>
        <end position="197"/>
    </location>
</feature>
<sequence>MTGEGAALLAAVCFGVTDVLAGLLARRASGAVVALYGQLAGTAVVLLLASRVAAPGVGPEALAWGALSGVGTGLGAAALFLAMGVGRFSVVVPLSVVAGVALPVLVDVLLLGNSPGPLAWTGMAAAVPALWLVTRTRDGAAGAANGAVATGAPLALVSGAAFAVQYGALAQADPAAGLWPVAANRVASVLAILPLVARRPARARVSVGTAAAAAATGAVSLAAITAFTLAGRAEPLSVVVVLTSMYPVVPVVVGFAVLGERPTRGQAAGLICAATSVALITLS</sequence>
<feature type="transmembrane region" description="Helical" evidence="2">
    <location>
        <begin position="6"/>
        <end position="24"/>
    </location>
</feature>
<keyword evidence="2" id="KW-0812">Transmembrane</keyword>
<comment type="similarity">
    <text evidence="1">Belongs to the EamA transporter family.</text>
</comment>